<sequence length="62" mass="6833">MIFQYLIIGLLFLAAMFYVGRIFWRAFFVKAEGGCAKGCGACGTLDVDRLQRTIEKAAPARG</sequence>
<evidence type="ECO:0008006" key="4">
    <source>
        <dbReference type="Google" id="ProtNLM"/>
    </source>
</evidence>
<name>A0A1M6B050_9BACT</name>
<dbReference type="Pfam" id="PF12669">
    <property type="entry name" value="FeoB_associated"/>
    <property type="match status" value="1"/>
</dbReference>
<evidence type="ECO:0000256" key="1">
    <source>
        <dbReference type="SAM" id="Phobius"/>
    </source>
</evidence>
<dbReference type="Proteomes" id="UP000184418">
    <property type="component" value="Unassembled WGS sequence"/>
</dbReference>
<dbReference type="EMBL" id="FQYN01000001">
    <property type="protein sequence ID" value="SHI42057.1"/>
    <property type="molecule type" value="Genomic_DNA"/>
</dbReference>
<dbReference type="AlphaFoldDB" id="A0A1M6B050"/>
<keyword evidence="1" id="KW-1133">Transmembrane helix</keyword>
<dbReference type="RefSeq" id="WP_073105576.1">
    <property type="nucleotide sequence ID" value="NZ_FQYN01000001.1"/>
</dbReference>
<gene>
    <name evidence="2" type="ORF">SAMN02745146_0826</name>
</gene>
<protein>
    <recommendedName>
        <fullName evidence="4">Virus attachment protein p12 family protein</fullName>
    </recommendedName>
</protein>
<reference evidence="2 3" key="1">
    <citation type="submission" date="2016-11" db="EMBL/GenBank/DDBJ databases">
        <authorList>
            <person name="Jaros S."/>
            <person name="Januszkiewicz K."/>
            <person name="Wedrychowicz H."/>
        </authorList>
    </citation>
    <scope>NUCLEOTIDE SEQUENCE [LARGE SCALE GENOMIC DNA]</scope>
    <source>
        <strain evidence="2 3">DSM 21074</strain>
    </source>
</reference>
<keyword evidence="3" id="KW-1185">Reference proteome</keyword>
<keyword evidence="1" id="KW-0812">Transmembrane</keyword>
<evidence type="ECO:0000313" key="2">
    <source>
        <dbReference type="EMBL" id="SHI42057.1"/>
    </source>
</evidence>
<evidence type="ECO:0000313" key="3">
    <source>
        <dbReference type="Proteomes" id="UP000184418"/>
    </source>
</evidence>
<keyword evidence="1" id="KW-0472">Membrane</keyword>
<organism evidence="2 3">
    <name type="scientific">Hymenobacter daecheongensis DSM 21074</name>
    <dbReference type="NCBI Taxonomy" id="1121955"/>
    <lineage>
        <taxon>Bacteria</taxon>
        <taxon>Pseudomonadati</taxon>
        <taxon>Bacteroidota</taxon>
        <taxon>Cytophagia</taxon>
        <taxon>Cytophagales</taxon>
        <taxon>Hymenobacteraceae</taxon>
        <taxon>Hymenobacter</taxon>
    </lineage>
</organism>
<accession>A0A1M6B050</accession>
<dbReference type="STRING" id="1121955.SAMN02745146_0826"/>
<proteinExistence type="predicted"/>
<feature type="transmembrane region" description="Helical" evidence="1">
    <location>
        <begin position="6"/>
        <end position="24"/>
    </location>
</feature>